<accession>A0A562IIG4</accession>
<feature type="compositionally biased region" description="Pro residues" evidence="7">
    <location>
        <begin position="314"/>
        <end position="338"/>
    </location>
</feature>
<proteinExistence type="predicted"/>
<feature type="compositionally biased region" description="Pro residues" evidence="7">
    <location>
        <begin position="348"/>
        <end position="371"/>
    </location>
</feature>
<dbReference type="InterPro" id="IPR011009">
    <property type="entry name" value="Kinase-like_dom_sf"/>
</dbReference>
<keyword evidence="8" id="KW-1133">Transmembrane helix</keyword>
<dbReference type="EC" id="2.7.11.1" evidence="1"/>
<keyword evidence="5 10" id="KW-0418">Kinase</keyword>
<evidence type="ECO:0000256" key="6">
    <source>
        <dbReference type="ARBA" id="ARBA00022840"/>
    </source>
</evidence>
<dbReference type="AlphaFoldDB" id="A0A562IIG4"/>
<evidence type="ECO:0000313" key="11">
    <source>
        <dbReference type="Proteomes" id="UP000319825"/>
    </source>
</evidence>
<evidence type="ECO:0000259" key="9">
    <source>
        <dbReference type="PROSITE" id="PS50011"/>
    </source>
</evidence>
<evidence type="ECO:0000256" key="2">
    <source>
        <dbReference type="ARBA" id="ARBA00022527"/>
    </source>
</evidence>
<keyword evidence="6" id="KW-0067">ATP-binding</keyword>
<dbReference type="Gene3D" id="1.10.510.10">
    <property type="entry name" value="Transferase(Phosphotransferase) domain 1"/>
    <property type="match status" value="1"/>
</dbReference>
<dbReference type="InterPro" id="IPR000719">
    <property type="entry name" value="Prot_kinase_dom"/>
</dbReference>
<keyword evidence="4" id="KW-0547">Nucleotide-binding</keyword>
<dbReference type="SMART" id="SM00220">
    <property type="entry name" value="S_TKc"/>
    <property type="match status" value="1"/>
</dbReference>
<dbReference type="Pfam" id="PF00069">
    <property type="entry name" value="Pkinase"/>
    <property type="match status" value="1"/>
</dbReference>
<dbReference type="SUPFAM" id="SSF56112">
    <property type="entry name" value="Protein kinase-like (PK-like)"/>
    <property type="match status" value="1"/>
</dbReference>
<comment type="caution">
    <text evidence="10">The sequence shown here is derived from an EMBL/GenBank/DDBJ whole genome shotgun (WGS) entry which is preliminary data.</text>
</comment>
<keyword evidence="11" id="KW-1185">Reference proteome</keyword>
<feature type="domain" description="Protein kinase" evidence="9">
    <location>
        <begin position="34"/>
        <end position="300"/>
    </location>
</feature>
<dbReference type="GO" id="GO:0004674">
    <property type="term" value="F:protein serine/threonine kinase activity"/>
    <property type="evidence" value="ECO:0007669"/>
    <property type="project" value="UniProtKB-KW"/>
</dbReference>
<dbReference type="PANTHER" id="PTHR43289:SF6">
    <property type="entry name" value="SERINE_THREONINE-PROTEIN KINASE NEKL-3"/>
    <property type="match status" value="1"/>
</dbReference>
<dbReference type="PANTHER" id="PTHR43289">
    <property type="entry name" value="MITOGEN-ACTIVATED PROTEIN KINASE KINASE KINASE 20-RELATED"/>
    <property type="match status" value="1"/>
</dbReference>
<dbReference type="EMBL" id="VLKE01000001">
    <property type="protein sequence ID" value="TWH70628.1"/>
    <property type="molecule type" value="Genomic_DNA"/>
</dbReference>
<evidence type="ECO:0000256" key="3">
    <source>
        <dbReference type="ARBA" id="ARBA00022679"/>
    </source>
</evidence>
<dbReference type="OrthoDB" id="5181219at2"/>
<evidence type="ECO:0000256" key="5">
    <source>
        <dbReference type="ARBA" id="ARBA00022777"/>
    </source>
</evidence>
<feature type="transmembrane region" description="Helical" evidence="8">
    <location>
        <begin position="407"/>
        <end position="426"/>
    </location>
</feature>
<organism evidence="10 11">
    <name type="scientific">Micromonospora olivasterospora</name>
    <dbReference type="NCBI Taxonomy" id="1880"/>
    <lineage>
        <taxon>Bacteria</taxon>
        <taxon>Bacillati</taxon>
        <taxon>Actinomycetota</taxon>
        <taxon>Actinomycetes</taxon>
        <taxon>Micromonosporales</taxon>
        <taxon>Micromonosporaceae</taxon>
        <taxon>Micromonospora</taxon>
    </lineage>
</organism>
<reference evidence="10 11" key="1">
    <citation type="submission" date="2019-07" db="EMBL/GenBank/DDBJ databases">
        <title>R&amp;d 2014.</title>
        <authorList>
            <person name="Klenk H.-P."/>
        </authorList>
    </citation>
    <scope>NUCLEOTIDE SEQUENCE [LARGE SCALE GENOMIC DNA]</scope>
    <source>
        <strain evidence="10 11">DSM 43868</strain>
    </source>
</reference>
<keyword evidence="8" id="KW-0472">Membrane</keyword>
<evidence type="ECO:0000313" key="10">
    <source>
        <dbReference type="EMBL" id="TWH70628.1"/>
    </source>
</evidence>
<feature type="region of interest" description="Disordered" evidence="7">
    <location>
        <begin position="304"/>
        <end position="402"/>
    </location>
</feature>
<protein>
    <recommendedName>
        <fullName evidence="1">non-specific serine/threonine protein kinase</fullName>
        <ecNumber evidence="1">2.7.11.1</ecNumber>
    </recommendedName>
</protein>
<gene>
    <name evidence="10" type="ORF">JD77_05653</name>
</gene>
<evidence type="ECO:0000256" key="4">
    <source>
        <dbReference type="ARBA" id="ARBA00022741"/>
    </source>
</evidence>
<keyword evidence="3" id="KW-0808">Transferase</keyword>
<evidence type="ECO:0000256" key="8">
    <source>
        <dbReference type="SAM" id="Phobius"/>
    </source>
</evidence>
<dbReference type="InterPro" id="IPR008271">
    <property type="entry name" value="Ser/Thr_kinase_AS"/>
</dbReference>
<dbReference type="Proteomes" id="UP000319825">
    <property type="component" value="Unassembled WGS sequence"/>
</dbReference>
<name>A0A562IIG4_MICOL</name>
<dbReference type="CDD" id="cd14014">
    <property type="entry name" value="STKc_PknB_like"/>
    <property type="match status" value="1"/>
</dbReference>
<dbReference type="PROSITE" id="PS00108">
    <property type="entry name" value="PROTEIN_KINASE_ST"/>
    <property type="match status" value="1"/>
</dbReference>
<feature type="compositionally biased region" description="Pro residues" evidence="7">
    <location>
        <begin position="381"/>
        <end position="390"/>
    </location>
</feature>
<evidence type="ECO:0000256" key="7">
    <source>
        <dbReference type="SAM" id="MobiDB-lite"/>
    </source>
</evidence>
<keyword evidence="8" id="KW-0812">Transmembrane</keyword>
<sequence length="623" mass="65202">MSAIWIRRYGAGTMIAVSEAQYSYVGPPDAPDRYELIERRAAGGEGEVWRARERHGDVAFSYAVKILRVPAEDRTDRGLEGLRLQAALATQLEHPALVKVKEVFVGSAPHPAGASSVDTAPRLYFVMKWIEGRSLQEMLETGEVRGLAVLQPLAPIAEAIDYLHSGQDTGGVPVLHRDIKPANILVAGNGRAYLVDFGLVRLRSTSGTGRVYGTAPFMAPESLARGEYNPATDRYALGATVYYALTSEMPVPGDIDGMTERLTVSLGPGQDRVIRGILSMVGVTAERRPAAAVAWVNALRAAPPETSIGEAPGTSPPPPTSGPSFHPLPPTSGPPSPPLSGGSVPSGYPLPPTSGVPGYPLPPTSGPPSLPPSGGSAPSGYPLPPGPAPSGFPGAPGQPRKKSRTPMIIGIVATLLLAACCAVPVLNLVRYNLPGDLGASPTPSVDRASPPPEVTALEPVLLSVADVGSAMKIDRESVKSSATTNPLHHGLNKLALCADGTVRGDAIGAHSSNGYYVATGQYPYLGSAVAGFYGNAADPFLDAVRKMAERCGWRPFTVPKLGEESFGITVSGSSGVYAMIFVRSGQTLFQVAIQNDYEGGSVQSDLIKMATSMAKRLPKPKTK</sequence>
<keyword evidence="2 10" id="KW-0723">Serine/threonine-protein kinase</keyword>
<dbReference type="GO" id="GO:0005524">
    <property type="term" value="F:ATP binding"/>
    <property type="evidence" value="ECO:0007669"/>
    <property type="project" value="UniProtKB-KW"/>
</dbReference>
<dbReference type="PROSITE" id="PS50011">
    <property type="entry name" value="PROTEIN_KINASE_DOM"/>
    <property type="match status" value="1"/>
</dbReference>
<evidence type="ECO:0000256" key="1">
    <source>
        <dbReference type="ARBA" id="ARBA00012513"/>
    </source>
</evidence>